<sequence length="197" mass="21984">MVHINIIMCKLFLIIIAIIAVWSANPNDFENFHDSIPFILDIPYADVPAQHIFKAKGGYAANDGYHYDKVMHEIASELPQEDLLCFGFEPKKNCLPNALSVDTTHSYLQFEAFSRTVRLSPNKTASTVDGLRTFSPSSTPENFPFARRESSRAAFSRAKSLFIVLVASSYPSSSAYHAYDVCAVSYNERQTAKCDIG</sequence>
<evidence type="ECO:0000256" key="1">
    <source>
        <dbReference type="SAM" id="SignalP"/>
    </source>
</evidence>
<keyword evidence="1" id="KW-0732">Signal</keyword>
<name>A0A1B0ATV0_9MUSC</name>
<dbReference type="AlphaFoldDB" id="A0A1B0ATV0"/>
<feature type="chain" id="PRO_5008404138" evidence="1">
    <location>
        <begin position="24"/>
        <end position="197"/>
    </location>
</feature>
<reference evidence="3" key="1">
    <citation type="submission" date="2015-01" db="EMBL/GenBank/DDBJ databases">
        <authorList>
            <person name="Aksoy S."/>
            <person name="Warren W."/>
            <person name="Wilson R.K."/>
        </authorList>
    </citation>
    <scope>NUCLEOTIDE SEQUENCE [LARGE SCALE GENOMIC DNA]</scope>
    <source>
        <strain evidence="3">IAEA</strain>
    </source>
</reference>
<accession>A0A1B0ATV0</accession>
<proteinExistence type="predicted"/>
<evidence type="ECO:0000313" key="3">
    <source>
        <dbReference type="Proteomes" id="UP000092460"/>
    </source>
</evidence>
<reference evidence="2" key="2">
    <citation type="submission" date="2020-05" db="UniProtKB">
        <authorList>
            <consortium name="EnsemblMetazoa"/>
        </authorList>
    </citation>
    <scope>IDENTIFICATION</scope>
    <source>
        <strain evidence="2">IAEA</strain>
    </source>
</reference>
<feature type="signal peptide" evidence="1">
    <location>
        <begin position="1"/>
        <end position="23"/>
    </location>
</feature>
<dbReference type="Proteomes" id="UP000092460">
    <property type="component" value="Unassembled WGS sequence"/>
</dbReference>
<protein>
    <submittedName>
        <fullName evidence="2">Uncharacterized protein</fullName>
    </submittedName>
</protein>
<dbReference type="VEuPathDB" id="VectorBase:GPPI008322"/>
<organism evidence="2 3">
    <name type="scientific">Glossina palpalis gambiensis</name>
    <dbReference type="NCBI Taxonomy" id="67801"/>
    <lineage>
        <taxon>Eukaryota</taxon>
        <taxon>Metazoa</taxon>
        <taxon>Ecdysozoa</taxon>
        <taxon>Arthropoda</taxon>
        <taxon>Hexapoda</taxon>
        <taxon>Insecta</taxon>
        <taxon>Pterygota</taxon>
        <taxon>Neoptera</taxon>
        <taxon>Endopterygota</taxon>
        <taxon>Diptera</taxon>
        <taxon>Brachycera</taxon>
        <taxon>Muscomorpha</taxon>
        <taxon>Hippoboscoidea</taxon>
        <taxon>Glossinidae</taxon>
        <taxon>Glossina</taxon>
    </lineage>
</organism>
<evidence type="ECO:0000313" key="2">
    <source>
        <dbReference type="EnsemblMetazoa" id="GPPI008322-PA"/>
    </source>
</evidence>
<dbReference type="EnsemblMetazoa" id="GPPI008322-RA">
    <property type="protein sequence ID" value="GPPI008322-PA"/>
    <property type="gene ID" value="GPPI008322"/>
</dbReference>
<dbReference type="EMBL" id="JXJN01003448">
    <property type="status" value="NOT_ANNOTATED_CDS"/>
    <property type="molecule type" value="Genomic_DNA"/>
</dbReference>
<keyword evidence="3" id="KW-1185">Reference proteome</keyword>